<dbReference type="GO" id="GO:0005783">
    <property type="term" value="C:endoplasmic reticulum"/>
    <property type="evidence" value="ECO:0007669"/>
    <property type="project" value="TreeGrafter"/>
</dbReference>
<keyword evidence="4" id="KW-0346">Stress response</keyword>
<dbReference type="InterPro" id="IPR001623">
    <property type="entry name" value="DnaJ_domain"/>
</dbReference>
<accession>K1RIZ5</accession>
<dbReference type="CDD" id="cd06257">
    <property type="entry name" value="DnaJ"/>
    <property type="match status" value="1"/>
</dbReference>
<dbReference type="Pfam" id="PF00226">
    <property type="entry name" value="DnaJ"/>
    <property type="match status" value="1"/>
</dbReference>
<dbReference type="PRINTS" id="PR00625">
    <property type="entry name" value="JDOMAIN"/>
</dbReference>
<dbReference type="AlphaFoldDB" id="K1RIZ5"/>
<organism evidence="4">
    <name type="scientific">human gut metagenome</name>
    <dbReference type="NCBI Taxonomy" id="408170"/>
    <lineage>
        <taxon>unclassified sequences</taxon>
        <taxon>metagenomes</taxon>
        <taxon>organismal metagenomes</taxon>
    </lineage>
</organism>
<sequence>MAEKKDYYEVLGVEKTATDDELKKAYRRLAKKYHPDANPDNKEEAEAKIQRSK</sequence>
<reference evidence="4" key="1">
    <citation type="journal article" date="2013" name="Environ. Microbiol.">
        <title>Microbiota from the distal guts of lean and obese adolescents exhibit partial functional redundancy besides clear differences in community structure.</title>
        <authorList>
            <person name="Ferrer M."/>
            <person name="Ruiz A."/>
            <person name="Lanza F."/>
            <person name="Haange S.B."/>
            <person name="Oberbach A."/>
            <person name="Till H."/>
            <person name="Bargiela R."/>
            <person name="Campoy C."/>
            <person name="Segura M.T."/>
            <person name="Richter M."/>
            <person name="von Bergen M."/>
            <person name="Seifert J."/>
            <person name="Suarez A."/>
        </authorList>
    </citation>
    <scope>NUCLEOTIDE SEQUENCE</scope>
</reference>
<dbReference type="InterPro" id="IPR051948">
    <property type="entry name" value="Hsp70_co-chaperone_J-domain"/>
</dbReference>
<dbReference type="SUPFAM" id="SSF46565">
    <property type="entry name" value="Chaperone J-domain"/>
    <property type="match status" value="1"/>
</dbReference>
<proteinExistence type="predicted"/>
<dbReference type="EMBL" id="AJWZ01010419">
    <property type="protein sequence ID" value="EKC48522.1"/>
    <property type="molecule type" value="Genomic_DNA"/>
</dbReference>
<dbReference type="GO" id="GO:0051087">
    <property type="term" value="F:protein-folding chaperone binding"/>
    <property type="evidence" value="ECO:0007669"/>
    <property type="project" value="TreeGrafter"/>
</dbReference>
<evidence type="ECO:0000256" key="2">
    <source>
        <dbReference type="SAM" id="MobiDB-lite"/>
    </source>
</evidence>
<evidence type="ECO:0000256" key="1">
    <source>
        <dbReference type="ARBA" id="ARBA00023186"/>
    </source>
</evidence>
<keyword evidence="1" id="KW-0143">Chaperone</keyword>
<feature type="domain" description="J" evidence="3">
    <location>
        <begin position="6"/>
        <end position="53"/>
    </location>
</feature>
<feature type="region of interest" description="Disordered" evidence="2">
    <location>
        <begin position="31"/>
        <end position="53"/>
    </location>
</feature>
<dbReference type="GO" id="GO:0051787">
    <property type="term" value="F:misfolded protein binding"/>
    <property type="evidence" value="ECO:0007669"/>
    <property type="project" value="TreeGrafter"/>
</dbReference>
<dbReference type="GO" id="GO:0036503">
    <property type="term" value="P:ERAD pathway"/>
    <property type="evidence" value="ECO:0007669"/>
    <property type="project" value="TreeGrafter"/>
</dbReference>
<dbReference type="PANTHER" id="PTHR44360">
    <property type="entry name" value="DNAJ HOMOLOG SUBFAMILY B MEMBER 9"/>
    <property type="match status" value="1"/>
</dbReference>
<dbReference type="InterPro" id="IPR036869">
    <property type="entry name" value="J_dom_sf"/>
</dbReference>
<dbReference type="PANTHER" id="PTHR44360:SF1">
    <property type="entry name" value="DNAJ HOMOLOG SUBFAMILY B MEMBER 9"/>
    <property type="match status" value="1"/>
</dbReference>
<evidence type="ECO:0000259" key="3">
    <source>
        <dbReference type="PROSITE" id="PS50076"/>
    </source>
</evidence>
<protein>
    <submittedName>
        <fullName evidence="4">Protein containing Heat shock protein DnaJ</fullName>
    </submittedName>
</protein>
<feature type="compositionally biased region" description="Basic and acidic residues" evidence="2">
    <location>
        <begin position="33"/>
        <end position="53"/>
    </location>
</feature>
<gene>
    <name evidence="4" type="ORF">OBE_15135</name>
</gene>
<dbReference type="PROSITE" id="PS50076">
    <property type="entry name" value="DNAJ_2"/>
    <property type="match status" value="1"/>
</dbReference>
<dbReference type="SMART" id="SM00271">
    <property type="entry name" value="DnaJ"/>
    <property type="match status" value="1"/>
</dbReference>
<name>K1RIZ5_9ZZZZ</name>
<evidence type="ECO:0000313" key="4">
    <source>
        <dbReference type="EMBL" id="EKC48522.1"/>
    </source>
</evidence>
<dbReference type="Gene3D" id="1.10.287.110">
    <property type="entry name" value="DnaJ domain"/>
    <property type="match status" value="1"/>
</dbReference>
<comment type="caution">
    <text evidence="4">The sequence shown here is derived from an EMBL/GenBank/DDBJ whole genome shotgun (WGS) entry which is preliminary data.</text>
</comment>